<name>A0A437AKH5_9MICR</name>
<dbReference type="GO" id="GO:0003690">
    <property type="term" value="F:double-stranded DNA binding"/>
    <property type="evidence" value="ECO:0007669"/>
    <property type="project" value="TreeGrafter"/>
</dbReference>
<dbReference type="AlphaFoldDB" id="A0A437AKH5"/>
<evidence type="ECO:0000256" key="4">
    <source>
        <dbReference type="ARBA" id="ARBA00023242"/>
    </source>
</evidence>
<dbReference type="InterPro" id="IPR010776">
    <property type="entry name" value="Hop2_WH_dom"/>
</dbReference>
<dbReference type="GO" id="GO:0000794">
    <property type="term" value="C:condensed nuclear chromosome"/>
    <property type="evidence" value="ECO:0007669"/>
    <property type="project" value="TreeGrafter"/>
</dbReference>
<dbReference type="Pfam" id="PF07106">
    <property type="entry name" value="WHD_TBPIP"/>
    <property type="match status" value="1"/>
</dbReference>
<evidence type="ECO:0000256" key="3">
    <source>
        <dbReference type="ARBA" id="ARBA00023172"/>
    </source>
</evidence>
<evidence type="ECO:0000256" key="7">
    <source>
        <dbReference type="SAM" id="MobiDB-lite"/>
    </source>
</evidence>
<evidence type="ECO:0000256" key="5">
    <source>
        <dbReference type="ARBA" id="ARBA00023254"/>
    </source>
</evidence>
<keyword evidence="3" id="KW-0233">DNA recombination</keyword>
<evidence type="ECO:0000256" key="1">
    <source>
        <dbReference type="ARBA" id="ARBA00004123"/>
    </source>
</evidence>
<protein>
    <submittedName>
        <fullName evidence="9">Tat binding 1-interacting protein</fullName>
    </submittedName>
</protein>
<feature type="compositionally biased region" description="Basic residues" evidence="7">
    <location>
        <begin position="88"/>
        <end position="97"/>
    </location>
</feature>
<dbReference type="Proteomes" id="UP000282876">
    <property type="component" value="Unassembled WGS sequence"/>
</dbReference>
<proteinExistence type="inferred from homology"/>
<feature type="compositionally biased region" description="Basic and acidic residues" evidence="7">
    <location>
        <begin position="74"/>
        <end position="87"/>
    </location>
</feature>
<feature type="coiled-coil region" evidence="6">
    <location>
        <begin position="208"/>
        <end position="238"/>
    </location>
</feature>
<sequence>MPSNETQELEDQENILTSLRNSSKSISPKKPKQMIDKKNISEESTDFFSDSEAKLKSPAKKVAKIVQLTKKSAGKSEDKDIGEEKKPKTAAKKKAPAKKSDSQKKAAKKTETEKKTTKKLETEKKTKKPAKKDNEPSKEEIIDLIISLNRPFSVQDLLITLKNSIGKAALTKYLSEFEKKELIVSKNYNKTVIYCPKQSDEPINEEELLELDSQINQLKEKNGKLKEEIQEKNNFLAQILQFQDDLSLKKEIIDLKNYIEKNILRIQGLKSGGKIDEKEMNELEINFKKSNLKLKEIKSKFFTVVDALCDGMGLKRKEFYEEAGLEM</sequence>
<keyword evidence="4" id="KW-0539">Nucleus</keyword>
<feature type="domain" description="Homologous-pairing protein 2 winged helix" evidence="8">
    <location>
        <begin position="139"/>
        <end position="195"/>
    </location>
</feature>
<keyword evidence="10" id="KW-1185">Reference proteome</keyword>
<dbReference type="GO" id="GO:0010774">
    <property type="term" value="P:meiotic strand invasion involved in reciprocal meiotic recombination"/>
    <property type="evidence" value="ECO:0007669"/>
    <property type="project" value="TreeGrafter"/>
</dbReference>
<dbReference type="PANTHER" id="PTHR15938">
    <property type="entry name" value="TBP-1 INTERACTING PROTEIN"/>
    <property type="match status" value="1"/>
</dbReference>
<comment type="subcellular location">
    <subcellularLocation>
        <location evidence="1">Nucleus</location>
    </subcellularLocation>
</comment>
<dbReference type="InterPro" id="IPR036388">
    <property type="entry name" value="WH-like_DNA-bd_sf"/>
</dbReference>
<dbReference type="GO" id="GO:0007129">
    <property type="term" value="P:homologous chromosome pairing at meiosis"/>
    <property type="evidence" value="ECO:0007669"/>
    <property type="project" value="TreeGrafter"/>
</dbReference>
<dbReference type="GO" id="GO:0120231">
    <property type="term" value="C:DNA recombinase auxiliary factor complex"/>
    <property type="evidence" value="ECO:0007669"/>
    <property type="project" value="TreeGrafter"/>
</dbReference>
<dbReference type="GO" id="GO:0000709">
    <property type="term" value="P:meiotic joint molecule formation"/>
    <property type="evidence" value="ECO:0007669"/>
    <property type="project" value="TreeGrafter"/>
</dbReference>
<evidence type="ECO:0000256" key="2">
    <source>
        <dbReference type="ARBA" id="ARBA00007922"/>
    </source>
</evidence>
<keyword evidence="5" id="KW-0469">Meiosis</keyword>
<reference evidence="9 10" key="1">
    <citation type="submission" date="2018-10" db="EMBL/GenBank/DDBJ databases">
        <title>Draft genome sequence of the microsporidian Tubulinosema ratisbonensis.</title>
        <authorList>
            <person name="Polonais V."/>
            <person name="Peyretaillade E."/>
            <person name="Niehus S."/>
            <person name="Wawrzyniak I."/>
            <person name="Franchet A."/>
            <person name="Gaspin C."/>
            <person name="Reichstadt M."/>
            <person name="Belser C."/>
            <person name="Labadie K."/>
            <person name="Delbac F."/>
            <person name="Ferrandon D."/>
        </authorList>
    </citation>
    <scope>NUCLEOTIDE SEQUENCE [LARGE SCALE GENOMIC DNA]</scope>
    <source>
        <strain evidence="9 10">Franzen</strain>
    </source>
</reference>
<feature type="compositionally biased region" description="Basic and acidic residues" evidence="7">
    <location>
        <begin position="98"/>
        <end position="124"/>
    </location>
</feature>
<dbReference type="Gene3D" id="1.10.10.10">
    <property type="entry name" value="Winged helix-like DNA-binding domain superfamily/Winged helix DNA-binding domain"/>
    <property type="match status" value="1"/>
</dbReference>
<accession>A0A437AKH5</accession>
<comment type="similarity">
    <text evidence="2">Belongs to the HOP2 family.</text>
</comment>
<dbReference type="VEuPathDB" id="MicrosporidiaDB:TUBRATIS_18700"/>
<comment type="caution">
    <text evidence="9">The sequence shown here is derived from an EMBL/GenBank/DDBJ whole genome shotgun (WGS) entry which is preliminary data.</text>
</comment>
<evidence type="ECO:0000313" key="9">
    <source>
        <dbReference type="EMBL" id="RVD91670.1"/>
    </source>
</evidence>
<dbReference type="GO" id="GO:0120230">
    <property type="term" value="F:recombinase activator activity"/>
    <property type="evidence" value="ECO:0007669"/>
    <property type="project" value="TreeGrafter"/>
</dbReference>
<dbReference type="EMBL" id="RCSS01000447">
    <property type="protein sequence ID" value="RVD91670.1"/>
    <property type="molecule type" value="Genomic_DNA"/>
</dbReference>
<dbReference type="OrthoDB" id="272266at2759"/>
<evidence type="ECO:0000259" key="8">
    <source>
        <dbReference type="Pfam" id="PF07106"/>
    </source>
</evidence>
<evidence type="ECO:0000256" key="6">
    <source>
        <dbReference type="SAM" id="Coils"/>
    </source>
</evidence>
<gene>
    <name evidence="9" type="ORF">TUBRATIS_18700</name>
</gene>
<organism evidence="9 10">
    <name type="scientific">Tubulinosema ratisbonensis</name>
    <dbReference type="NCBI Taxonomy" id="291195"/>
    <lineage>
        <taxon>Eukaryota</taxon>
        <taxon>Fungi</taxon>
        <taxon>Fungi incertae sedis</taxon>
        <taxon>Microsporidia</taxon>
        <taxon>Tubulinosematoidea</taxon>
        <taxon>Tubulinosematidae</taxon>
        <taxon>Tubulinosema</taxon>
    </lineage>
</organism>
<dbReference type="PANTHER" id="PTHR15938:SF0">
    <property type="entry name" value="HOMOLOGOUS-PAIRING PROTEIN 2 HOMOLOG"/>
    <property type="match status" value="1"/>
</dbReference>
<evidence type="ECO:0000313" key="10">
    <source>
        <dbReference type="Proteomes" id="UP000282876"/>
    </source>
</evidence>
<dbReference type="STRING" id="291195.A0A437AKH5"/>
<feature type="region of interest" description="Disordered" evidence="7">
    <location>
        <begin position="1"/>
        <end position="136"/>
    </location>
</feature>
<keyword evidence="6" id="KW-0175">Coiled coil</keyword>